<feature type="domain" description="Metallo-beta-lactamase" evidence="2">
    <location>
        <begin position="18"/>
        <end position="203"/>
    </location>
</feature>
<comment type="similarity">
    <text evidence="1">Belongs to the metallo-beta-lactamase superfamily. Class-B beta-lactamase family.</text>
</comment>
<reference evidence="4" key="1">
    <citation type="journal article" date="2019" name="Int. J. Syst. Evol. Microbiol.">
        <title>The Global Catalogue of Microorganisms (GCM) 10K type strain sequencing project: providing services to taxonomists for standard genome sequencing and annotation.</title>
        <authorList>
            <consortium name="The Broad Institute Genomics Platform"/>
            <consortium name="The Broad Institute Genome Sequencing Center for Infectious Disease"/>
            <person name="Wu L."/>
            <person name="Ma J."/>
        </authorList>
    </citation>
    <scope>NUCLEOTIDE SEQUENCE [LARGE SCALE GENOMIC DNA]</scope>
    <source>
        <strain evidence="4">CGMCC 1.12371</strain>
    </source>
</reference>
<dbReference type="Proteomes" id="UP001596501">
    <property type="component" value="Unassembled WGS sequence"/>
</dbReference>
<dbReference type="EMBL" id="JBHTCA010000001">
    <property type="protein sequence ID" value="MFC7407517.1"/>
    <property type="molecule type" value="Genomic_DNA"/>
</dbReference>
<dbReference type="PANTHER" id="PTHR42951:SF4">
    <property type="entry name" value="ACYL-COENZYME A THIOESTERASE MBLAC2"/>
    <property type="match status" value="1"/>
</dbReference>
<dbReference type="RefSeq" id="WP_382219189.1">
    <property type="nucleotide sequence ID" value="NZ_JBHTCA010000001.1"/>
</dbReference>
<gene>
    <name evidence="3" type="ORF">ACFQPB_01440</name>
</gene>
<dbReference type="GO" id="GO:0016787">
    <property type="term" value="F:hydrolase activity"/>
    <property type="evidence" value="ECO:0007669"/>
    <property type="project" value="UniProtKB-KW"/>
</dbReference>
<name>A0ABW2QF35_9BURK</name>
<evidence type="ECO:0000259" key="2">
    <source>
        <dbReference type="SMART" id="SM00849"/>
    </source>
</evidence>
<dbReference type="Pfam" id="PF00753">
    <property type="entry name" value="Lactamase_B"/>
    <property type="match status" value="1"/>
</dbReference>
<dbReference type="PANTHER" id="PTHR42951">
    <property type="entry name" value="METALLO-BETA-LACTAMASE DOMAIN-CONTAINING"/>
    <property type="match status" value="1"/>
</dbReference>
<dbReference type="Gene3D" id="3.60.15.10">
    <property type="entry name" value="Ribonuclease Z/Hydroxyacylglutathione hydrolase-like"/>
    <property type="match status" value="1"/>
</dbReference>
<dbReference type="SUPFAM" id="SSF56281">
    <property type="entry name" value="Metallo-hydrolase/oxidoreductase"/>
    <property type="match status" value="1"/>
</dbReference>
<keyword evidence="3" id="KW-0378">Hydrolase</keyword>
<dbReference type="EC" id="3.-.-.-" evidence="3"/>
<protein>
    <submittedName>
        <fullName evidence="3">MBL fold metallo-hydrolase</fullName>
        <ecNumber evidence="3">3.-.-.-</ecNumber>
    </submittedName>
</protein>
<accession>A0ABW2QF35</accession>
<evidence type="ECO:0000256" key="1">
    <source>
        <dbReference type="ARBA" id="ARBA00005250"/>
    </source>
</evidence>
<sequence>MTIALPPGVTVFERGWLSANNILFQGPEGNALIDSGYATHADQTVALVRAALGSQPLTHLLNTHLHSDHCGGNAALQAAYPALQTLIPPGQAHAVRAWDDDHLTYVLTGQTCPRFRIEGVLLPDTTLTLANLTWQVHAAPGHDPHSVVLFQPDHRLLISADALWENGFGVVFPELEGEDAFHEVGATLDLIEGLAPLTVIPGHGRVFTDVAGALARARTRLEQFTTSPDKHLRHAAKVLIKFKLLEWQRLPLSDFEAWARGTPYLVNLQQRMGQASFDDWLLPMVDELVKSGAAQREDGWLVNA</sequence>
<evidence type="ECO:0000313" key="4">
    <source>
        <dbReference type="Proteomes" id="UP001596501"/>
    </source>
</evidence>
<dbReference type="InterPro" id="IPR050855">
    <property type="entry name" value="NDM-1-like"/>
</dbReference>
<dbReference type="InterPro" id="IPR036866">
    <property type="entry name" value="RibonucZ/Hydroxyglut_hydro"/>
</dbReference>
<keyword evidence="4" id="KW-1185">Reference proteome</keyword>
<dbReference type="SMART" id="SM00849">
    <property type="entry name" value="Lactamase_B"/>
    <property type="match status" value="1"/>
</dbReference>
<dbReference type="CDD" id="cd06262">
    <property type="entry name" value="metallo-hydrolase-like_MBL-fold"/>
    <property type="match status" value="1"/>
</dbReference>
<comment type="caution">
    <text evidence="3">The sequence shown here is derived from an EMBL/GenBank/DDBJ whole genome shotgun (WGS) entry which is preliminary data.</text>
</comment>
<evidence type="ECO:0000313" key="3">
    <source>
        <dbReference type="EMBL" id="MFC7407517.1"/>
    </source>
</evidence>
<proteinExistence type="inferred from homology"/>
<organism evidence="3 4">
    <name type="scientific">Hydrogenophaga atypica</name>
    <dbReference type="NCBI Taxonomy" id="249409"/>
    <lineage>
        <taxon>Bacteria</taxon>
        <taxon>Pseudomonadati</taxon>
        <taxon>Pseudomonadota</taxon>
        <taxon>Betaproteobacteria</taxon>
        <taxon>Burkholderiales</taxon>
        <taxon>Comamonadaceae</taxon>
        <taxon>Hydrogenophaga</taxon>
    </lineage>
</organism>
<dbReference type="InterPro" id="IPR001279">
    <property type="entry name" value="Metallo-B-lactamas"/>
</dbReference>